<feature type="compositionally biased region" description="Polar residues" evidence="1">
    <location>
        <begin position="1"/>
        <end position="19"/>
    </location>
</feature>
<dbReference type="InterPro" id="IPR002931">
    <property type="entry name" value="Transglutaminase-like"/>
</dbReference>
<feature type="compositionally biased region" description="Polar residues" evidence="1">
    <location>
        <begin position="397"/>
        <end position="407"/>
    </location>
</feature>
<evidence type="ECO:0000313" key="4">
    <source>
        <dbReference type="Proteomes" id="UP000703661"/>
    </source>
</evidence>
<dbReference type="InterPro" id="IPR038765">
    <property type="entry name" value="Papain-like_cys_pep_sf"/>
</dbReference>
<protein>
    <recommendedName>
        <fullName evidence="2">Transglutaminase-like domain-containing protein</fullName>
    </recommendedName>
</protein>
<evidence type="ECO:0000256" key="1">
    <source>
        <dbReference type="SAM" id="MobiDB-lite"/>
    </source>
</evidence>
<feature type="region of interest" description="Disordered" evidence="1">
    <location>
        <begin position="349"/>
        <end position="539"/>
    </location>
</feature>
<dbReference type="InterPro" id="IPR052557">
    <property type="entry name" value="CAP/Cytokinesis_protein"/>
</dbReference>
<comment type="caution">
    <text evidence="3">The sequence shown here is derived from an EMBL/GenBank/DDBJ whole genome shotgun (WGS) entry which is preliminary data.</text>
</comment>
<feature type="domain" description="Transglutaminase-like" evidence="2">
    <location>
        <begin position="638"/>
        <end position="705"/>
    </location>
</feature>
<dbReference type="OrthoDB" id="6129702at2759"/>
<organism evidence="3 4">
    <name type="scientific">Entomortierella chlamydospora</name>
    <dbReference type="NCBI Taxonomy" id="101097"/>
    <lineage>
        <taxon>Eukaryota</taxon>
        <taxon>Fungi</taxon>
        <taxon>Fungi incertae sedis</taxon>
        <taxon>Mucoromycota</taxon>
        <taxon>Mortierellomycotina</taxon>
        <taxon>Mortierellomycetes</taxon>
        <taxon>Mortierellales</taxon>
        <taxon>Mortierellaceae</taxon>
        <taxon>Entomortierella</taxon>
    </lineage>
</organism>
<dbReference type="Proteomes" id="UP000703661">
    <property type="component" value="Unassembled WGS sequence"/>
</dbReference>
<dbReference type="SUPFAM" id="SSF54001">
    <property type="entry name" value="Cysteine proteinases"/>
    <property type="match status" value="1"/>
</dbReference>
<feature type="compositionally biased region" description="Basic and acidic residues" evidence="1">
    <location>
        <begin position="487"/>
        <end position="496"/>
    </location>
</feature>
<evidence type="ECO:0000313" key="3">
    <source>
        <dbReference type="EMBL" id="KAG0014590.1"/>
    </source>
</evidence>
<feature type="compositionally biased region" description="Pro residues" evidence="1">
    <location>
        <begin position="67"/>
        <end position="79"/>
    </location>
</feature>
<feature type="region of interest" description="Disordered" evidence="1">
    <location>
        <begin position="184"/>
        <end position="237"/>
    </location>
</feature>
<dbReference type="EMBL" id="JAAAID010000711">
    <property type="protein sequence ID" value="KAG0014590.1"/>
    <property type="molecule type" value="Genomic_DNA"/>
</dbReference>
<dbReference type="Gene3D" id="3.10.620.30">
    <property type="match status" value="1"/>
</dbReference>
<dbReference type="PANTHER" id="PTHR46333:SF2">
    <property type="entry name" value="CYTOKINESIS PROTEIN 3"/>
    <property type="match status" value="1"/>
</dbReference>
<feature type="compositionally biased region" description="Pro residues" evidence="1">
    <location>
        <begin position="414"/>
        <end position="423"/>
    </location>
</feature>
<dbReference type="PANTHER" id="PTHR46333">
    <property type="entry name" value="CYTOKINESIS PROTEIN 3"/>
    <property type="match status" value="1"/>
</dbReference>
<dbReference type="SMART" id="SM00460">
    <property type="entry name" value="TGc"/>
    <property type="match status" value="1"/>
</dbReference>
<feature type="compositionally biased region" description="Pro residues" evidence="1">
    <location>
        <begin position="453"/>
        <end position="462"/>
    </location>
</feature>
<dbReference type="GO" id="GO:0005737">
    <property type="term" value="C:cytoplasm"/>
    <property type="evidence" value="ECO:0007669"/>
    <property type="project" value="TreeGrafter"/>
</dbReference>
<accession>A0A9P6MUZ1</accession>
<reference evidence="3" key="1">
    <citation type="journal article" date="2020" name="Fungal Divers.">
        <title>Resolving the Mortierellaceae phylogeny through synthesis of multi-gene phylogenetics and phylogenomics.</title>
        <authorList>
            <person name="Vandepol N."/>
            <person name="Liber J."/>
            <person name="Desiro A."/>
            <person name="Na H."/>
            <person name="Kennedy M."/>
            <person name="Barry K."/>
            <person name="Grigoriev I.V."/>
            <person name="Miller A.N."/>
            <person name="O'Donnell K."/>
            <person name="Stajich J.E."/>
            <person name="Bonito G."/>
        </authorList>
    </citation>
    <scope>NUCLEOTIDE SEQUENCE</scope>
    <source>
        <strain evidence="3">NRRL 2769</strain>
    </source>
</reference>
<feature type="region of interest" description="Disordered" evidence="1">
    <location>
        <begin position="1"/>
        <end position="172"/>
    </location>
</feature>
<dbReference type="AlphaFoldDB" id="A0A9P6MUZ1"/>
<feature type="compositionally biased region" description="Low complexity" evidence="1">
    <location>
        <begin position="497"/>
        <end position="539"/>
    </location>
</feature>
<evidence type="ECO:0000259" key="2">
    <source>
        <dbReference type="SMART" id="SM00460"/>
    </source>
</evidence>
<dbReference type="Pfam" id="PF01841">
    <property type="entry name" value="Transglut_core"/>
    <property type="match status" value="1"/>
</dbReference>
<gene>
    <name evidence="3" type="ORF">BGZ80_010358</name>
</gene>
<keyword evidence="4" id="KW-1185">Reference proteome</keyword>
<proteinExistence type="predicted"/>
<feature type="compositionally biased region" description="Low complexity" evidence="1">
    <location>
        <begin position="463"/>
        <end position="481"/>
    </location>
</feature>
<sequence length="982" mass="106361">MSHTATRATTMYGSTTAIPTHSFPAPVPLPRPKSEVIAAPRRSLPPPPPLPAIHTDSPSLSSKPVAPNRPVPSLPPTPSSPTCTAPKRNLPPLPPPSIASTIISPRDSSTDTYSDRRVPHPAPRPISHTTPPKPDRHVPPPPPPSQTNDTNDSVAAENIENPVPLPRRPTSIVGLAKPPIIRPTSLASAPISEHTDSPPSTPTPVHTERALVLPPKRPAPTLPSDVSNDHAIPVKPKPAVELPKRVIPTVPTPAPPIELSRRSSTVTSIATPTGHPRNAVATALASLEPPKHTLSTHPVLSLHELPKRVAPAPPSVEPIKRAIPVVPTPAEPIKRVELIKHVVPVAPTPTEPIKRVVPSPPAPVEPVKRTVPPPPTRPISSELQQEARPPLPGRPGSQISRKSQNELTIEETPTPAPVKPPRLPSSSSSSSLQERIAELKVTPPSLPQRPTLPARPTPPQRPTLPQRPVLPQRPELPQRPALPKRPGHNEVHEHHSSSYISSSIRTSSSTTNGSSTHSVNKYSSHSTSSYSSTSCSPNSGDDYVTALSRSKPVVTSEFNGERLDLSMADFSVQDQHARACPKSEEESIARLSWYLTSPFPGDQVAQLRTIYVWIAENIVYNLQGFKSGNRGDNSAEGVLRNKTGVCAGYANLFLALSDQQQLGVTTVTGVARGYGIEPGSGSLGGPHAWNAVTINGECLLIDSTWGSGLDDPATQQVRCFRPFYFLVRPEKLIYSHWPDKAHEQFLNPPVHIDIYCELPFISVAAWDCGVMPIGRHNSHTVWTDNDYFELDVRVAKRSWDGAVGKVGANMDWTPTGERLQALCQRTSEDAESIVMTIKCCCPTSGSGKLQVYANAPGDNGPQGAGAITYKIVNEGTGSNARPMITTYGVLQFKYSVMEPIFERVQSGVMQTIRLQVYEIEPGFRPEPVLLLESGECHNLTEVEPGIFELRKVLHPGQYKIAHKYDHVGYSYKFGFLGIFYAV</sequence>
<name>A0A9P6MUZ1_9FUNG</name>